<gene>
    <name evidence="2" type="ORF">MPUL_42260</name>
</gene>
<dbReference type="EMBL" id="AP022599">
    <property type="protein sequence ID" value="BBY83068.1"/>
    <property type="molecule type" value="Genomic_DNA"/>
</dbReference>
<feature type="transmembrane region" description="Helical" evidence="1">
    <location>
        <begin position="12"/>
        <end position="34"/>
    </location>
</feature>
<name>A0A7I7UNU4_MYCPV</name>
<protein>
    <submittedName>
        <fullName evidence="2">Uncharacterized protein</fullName>
    </submittedName>
</protein>
<evidence type="ECO:0000313" key="2">
    <source>
        <dbReference type="EMBL" id="BBY83068.1"/>
    </source>
</evidence>
<keyword evidence="1" id="KW-1133">Transmembrane helix</keyword>
<dbReference type="RefSeq" id="WP_264073048.1">
    <property type="nucleotide sequence ID" value="NZ_AP022599.1"/>
</dbReference>
<keyword evidence="1" id="KW-0472">Membrane</keyword>
<evidence type="ECO:0000256" key="1">
    <source>
        <dbReference type="SAM" id="Phobius"/>
    </source>
</evidence>
<reference evidence="2 3" key="1">
    <citation type="journal article" date="2019" name="Emerg. Microbes Infect.">
        <title>Comprehensive subspecies identification of 175 nontuberculous mycobacteria species based on 7547 genomic profiles.</title>
        <authorList>
            <person name="Matsumoto Y."/>
            <person name="Kinjo T."/>
            <person name="Motooka D."/>
            <person name="Nabeya D."/>
            <person name="Jung N."/>
            <person name="Uechi K."/>
            <person name="Horii T."/>
            <person name="Iida T."/>
            <person name="Fujita J."/>
            <person name="Nakamura S."/>
        </authorList>
    </citation>
    <scope>NUCLEOTIDE SEQUENCE [LARGE SCALE GENOMIC DNA]</scope>
    <source>
        <strain evidence="2 3">JCM 6370</strain>
    </source>
</reference>
<sequence length="44" mass="5089">MSRSYENRRRRQGVYAFLVAYLGLLLTVIALEAVRSHQLGYGLF</sequence>
<organism evidence="2 3">
    <name type="scientific">Mycolicibacterium pulveris</name>
    <name type="common">Mycobacterium pulveris</name>
    <dbReference type="NCBI Taxonomy" id="36813"/>
    <lineage>
        <taxon>Bacteria</taxon>
        <taxon>Bacillati</taxon>
        <taxon>Actinomycetota</taxon>
        <taxon>Actinomycetes</taxon>
        <taxon>Mycobacteriales</taxon>
        <taxon>Mycobacteriaceae</taxon>
        <taxon>Mycolicibacterium</taxon>
    </lineage>
</organism>
<accession>A0A7I7UNU4</accession>
<keyword evidence="1" id="KW-0812">Transmembrane</keyword>
<dbReference type="Proteomes" id="UP000467252">
    <property type="component" value="Chromosome"/>
</dbReference>
<keyword evidence="3" id="KW-1185">Reference proteome</keyword>
<proteinExistence type="predicted"/>
<evidence type="ECO:0000313" key="3">
    <source>
        <dbReference type="Proteomes" id="UP000467252"/>
    </source>
</evidence>
<dbReference type="AlphaFoldDB" id="A0A7I7UNU4"/>